<feature type="transmembrane region" description="Helical" evidence="2">
    <location>
        <begin position="116"/>
        <end position="135"/>
    </location>
</feature>
<feature type="transmembrane region" description="Helical" evidence="2">
    <location>
        <begin position="202"/>
        <end position="222"/>
    </location>
</feature>
<dbReference type="Proteomes" id="UP001291912">
    <property type="component" value="Unassembled WGS sequence"/>
</dbReference>
<evidence type="ECO:0000256" key="2">
    <source>
        <dbReference type="SAM" id="Phobius"/>
    </source>
</evidence>
<feature type="transmembrane region" description="Helical" evidence="2">
    <location>
        <begin position="142"/>
        <end position="159"/>
    </location>
</feature>
<dbReference type="InterPro" id="IPR021878">
    <property type="entry name" value="TgpA_N"/>
</dbReference>
<dbReference type="InterPro" id="IPR002931">
    <property type="entry name" value="Transglutaminase-like"/>
</dbReference>
<keyword evidence="2" id="KW-1133">Transmembrane helix</keyword>
<dbReference type="RefSeq" id="WP_194422834.1">
    <property type="nucleotide sequence ID" value="NZ_JAWJYN010000003.1"/>
</dbReference>
<proteinExistence type="predicted"/>
<feature type="transmembrane region" description="Helical" evidence="2">
    <location>
        <begin position="54"/>
        <end position="74"/>
    </location>
</feature>
<evidence type="ECO:0000256" key="1">
    <source>
        <dbReference type="SAM" id="MobiDB-lite"/>
    </source>
</evidence>
<dbReference type="InterPro" id="IPR038765">
    <property type="entry name" value="Papain-like_cys_pep_sf"/>
</dbReference>
<evidence type="ECO:0000313" key="5">
    <source>
        <dbReference type="Proteomes" id="UP001291912"/>
    </source>
</evidence>
<protein>
    <submittedName>
        <fullName evidence="4">DUF3488 and transglutaminase-like domain-containing protein</fullName>
    </submittedName>
</protein>
<accession>A0ABU5N9P4</accession>
<evidence type="ECO:0000313" key="4">
    <source>
        <dbReference type="EMBL" id="MDZ8162803.1"/>
    </source>
</evidence>
<dbReference type="SMART" id="SM00460">
    <property type="entry name" value="TGc"/>
    <property type="match status" value="1"/>
</dbReference>
<dbReference type="PANTHER" id="PTHR42736">
    <property type="entry name" value="PROTEIN-GLUTAMINE GAMMA-GLUTAMYLTRANSFERASE"/>
    <property type="match status" value="1"/>
</dbReference>
<comment type="caution">
    <text evidence="4">The sequence shown here is derived from an EMBL/GenBank/DDBJ whole genome shotgun (WGS) entry which is preliminary data.</text>
</comment>
<reference evidence="4 5" key="1">
    <citation type="submission" date="2023-10" db="EMBL/GenBank/DDBJ databases">
        <title>Microbacterium xanthum sp. nov., isolated from seaweed.</title>
        <authorList>
            <person name="Lee S.D."/>
        </authorList>
    </citation>
    <scope>NUCLEOTIDE SEQUENCE [LARGE SCALE GENOMIC DNA]</scope>
    <source>
        <strain evidence="4 5">KCTC 19124</strain>
    </source>
</reference>
<name>A0ABU5N9P4_9MICO</name>
<dbReference type="Pfam" id="PF13559">
    <property type="entry name" value="DUF4129"/>
    <property type="match status" value="1"/>
</dbReference>
<feature type="region of interest" description="Disordered" evidence="1">
    <location>
        <begin position="539"/>
        <end position="588"/>
    </location>
</feature>
<dbReference type="SUPFAM" id="SSF54001">
    <property type="entry name" value="Cysteine proteinases"/>
    <property type="match status" value="1"/>
</dbReference>
<dbReference type="PANTHER" id="PTHR42736:SF1">
    <property type="entry name" value="PROTEIN-GLUTAMINE GAMMA-GLUTAMYLTRANSFERASE"/>
    <property type="match status" value="1"/>
</dbReference>
<feature type="transmembrane region" description="Helical" evidence="2">
    <location>
        <begin position="591"/>
        <end position="612"/>
    </location>
</feature>
<feature type="transmembrane region" description="Helical" evidence="2">
    <location>
        <begin position="29"/>
        <end position="47"/>
    </location>
</feature>
<dbReference type="InterPro" id="IPR025403">
    <property type="entry name" value="TgpA-like_C"/>
</dbReference>
<keyword evidence="2" id="KW-0812">Transmembrane</keyword>
<dbReference type="Pfam" id="PF01841">
    <property type="entry name" value="Transglut_core"/>
    <property type="match status" value="1"/>
</dbReference>
<dbReference type="EMBL" id="JAWJYN010000003">
    <property type="protein sequence ID" value="MDZ8162803.1"/>
    <property type="molecule type" value="Genomic_DNA"/>
</dbReference>
<dbReference type="Pfam" id="PF11992">
    <property type="entry name" value="TgpA_N"/>
    <property type="match status" value="1"/>
</dbReference>
<evidence type="ECO:0000259" key="3">
    <source>
        <dbReference type="SMART" id="SM00460"/>
    </source>
</evidence>
<gene>
    <name evidence="4" type="ORF">R2Q92_13270</name>
</gene>
<feature type="domain" description="Transglutaminase-like" evidence="3">
    <location>
        <begin position="457"/>
        <end position="532"/>
    </location>
</feature>
<feature type="transmembrane region" description="Helical" evidence="2">
    <location>
        <begin position="165"/>
        <end position="181"/>
    </location>
</feature>
<feature type="compositionally biased region" description="Low complexity" evidence="1">
    <location>
        <begin position="568"/>
        <end position="579"/>
    </location>
</feature>
<keyword evidence="5" id="KW-1185">Reference proteome</keyword>
<dbReference type="Gene3D" id="3.10.620.30">
    <property type="match status" value="1"/>
</dbReference>
<sequence length="744" mass="77384">MAVLLPLGVAAAVVAALLPLTRVVLPGQWMPGTVVLIVAALASGYLARRAGLAALAVTLIETGVWAVLVMLFFLRDTALLWVIPTTETVDELFRLLATAAEEITYGAAPLRAGSPLAFLIVASVGLLAIVVDHVVVTARMPLLAGVALIAVSLIPSIVVPDEIDVVAFVLLSASILFLMRVDTLSRQAPKARAATRGAGVPATAAGIGVVAVVVTLVVAPSLPQPLARSAPGGVNVGSGIDATLQLGDDLRRPREVEVLRMYSTSPLPPYLRATTLSTFDGAVWLPDEDEAEVLDDQTEMESVSVASEIRLEEYTTDVSIQNLASTWLPMPFPAVGVTGLDGDWSTVADNRTVISDGGRTQDQEYEVLTQVPRPTREQIRTYDASPSGLRPELTQLPEGLPDIVGDLAREVTAGTSNDYDALIALQAWFRGSEFRYSLDAPVDDGFDGTGAEAVAQFLEQKEGYCVHYAGAFALMARVLDMPSRIVVGYLPGTSTTDAIEGQTVYSVSSSQLHAWPEIHFEGLGWISFEPTNSLGTPTNFSAATSLTGPAADRGDAAQTDDADPTPTPTLLPEETGPQEGQALGDRGESGGAVPVVGVVTALLLLLAAPGLLRAARTRRLLGAARAGDAVAAWSVVQDAAIDLGIPVPAGDTPRTLAARLVEDHGAPSAALAVLVEAVERASYAPSGTVASAAPETLADAAAASASELLRSAPIARRILAVATPRSLVMRPGSAFAGAGARART</sequence>
<dbReference type="InterPro" id="IPR052901">
    <property type="entry name" value="Bact_TGase-like"/>
</dbReference>
<keyword evidence="2" id="KW-0472">Membrane</keyword>
<organism evidence="4 5">
    <name type="scientific">Microbacterium aquimaris</name>
    <dbReference type="NCBI Taxonomy" id="459816"/>
    <lineage>
        <taxon>Bacteria</taxon>
        <taxon>Bacillati</taxon>
        <taxon>Actinomycetota</taxon>
        <taxon>Actinomycetes</taxon>
        <taxon>Micrococcales</taxon>
        <taxon>Microbacteriaceae</taxon>
        <taxon>Microbacterium</taxon>
    </lineage>
</organism>